<protein>
    <submittedName>
        <fullName evidence="9">S8 family serine peptidase</fullName>
    </submittedName>
</protein>
<dbReference type="PANTHER" id="PTHR43806:SF11">
    <property type="entry name" value="CEREVISIN-RELATED"/>
    <property type="match status" value="1"/>
</dbReference>
<dbReference type="PROSITE" id="PS00136">
    <property type="entry name" value="SUBTILASE_ASP"/>
    <property type="match status" value="1"/>
</dbReference>
<dbReference type="SUPFAM" id="SSF52743">
    <property type="entry name" value="Subtilisin-like"/>
    <property type="match status" value="1"/>
</dbReference>
<dbReference type="Gene3D" id="3.40.50.200">
    <property type="entry name" value="Peptidase S8/S53 domain"/>
    <property type="match status" value="1"/>
</dbReference>
<dbReference type="RefSeq" id="WP_131754849.1">
    <property type="nucleotide sequence ID" value="NZ_CAACUY010000001.1"/>
</dbReference>
<feature type="active site" description="Charge relay system" evidence="5">
    <location>
        <position position="452"/>
    </location>
</feature>
<evidence type="ECO:0000256" key="3">
    <source>
        <dbReference type="ARBA" id="ARBA00022801"/>
    </source>
</evidence>
<dbReference type="InterPro" id="IPR023827">
    <property type="entry name" value="Peptidase_S8_Asp-AS"/>
</dbReference>
<sequence length="1130" mass="114712">MTHRPWSRALLGALLAGGALAVPPTGAAHAAPAGGSGGLPPGRSWTVTLLTGDVVRVRTVQGRAPMVATTPAPGRDHHLFRTVVRPDGHVLVTPVDVAKLVGRVIDPELFDVTALIGEGYDDARSTDLPLIVQREGGVRAKAALGGSLREGRVLPSISAVAARQPKKDAGRLGSALAGMGGPSLKATGGIKHVWLDGRVKASTGRTAPGLGAAAAGDLDRNLAQIGAPAAWKAGFTGRGAKVAVLDTGVDTGHPDLKGRIAGTENFSDSADTADRVGHGTHVAATIAGTGAAAGGERKGVAPDAGLLVGKVLGDDGSGSESQVIAGMEWAARQAKVVNMSLGGGPTDGTDPMSQALDRLSDGYGALFVVAAGNDGSIGSVGAPGTADAALTVGAVDGADRLAGFSSRGPRAGRYAAKPEIVAPGVDIVAARAEGTAMGTPQDALYTAASGTSMATPHVAGAAALLAARYPDLAPARLKAALTSTTGPASGGDAWERGTGRLDAATAVTAPVTPAEGVIDLGTAAYPSYGRLTAKLAWDARSTATHLDLSVRVTDRDGREAAGVATLSASQVDVPVGGGASAILDIDASKLSGKPGLYTAEVTAKGGGATVRTLATFYVEPRTHTLTLVAKPLPDTDPADFSGYAEIVNVSDIALYAESVDVTTDGTSKYRVPEGRYSVLGTLDDFGGDAIRSVVAGTPEILVDRDLTLTMDGTSAKRVNGGVEGTSTTATTASVSAVRALKQGLFSVGIYSDDPASAPAYALPMGKAQTGTFRAYAAHRLTAPGTVYDIIHSLGDSIPADPSYVVAGAEKARLARVDQRFAAFDGDTGKSVGEKRYGTSPEGLLLAGLDAYSEVPSGTTRTDYHSTGKGMLWSDEAFPRAVANGQWVDQAGFSEVPAGNRTTQTWGRQPLRPGPYSGSGVALSFCAPAPTARTRGSLRVQLVDLQTRPDGFDCGVDGITGRLALYSGGKKLGEKAAPYGDFTIPAGPAAYRLTYDNDASAVLPVSVRTSTAWTFRSAAPDGHASANVPLLTVDYDLGLDLRNQPAGAPATFTVARVAGSGTAKVTGFRLWTSVDDGATWRAVRAKALGGGRFGAPLPAAVQGQAVSLRVAATDAGGSGVDQRIIRAYRVR</sequence>
<gene>
    <name evidence="9" type="ORF">ACFQZM_03935</name>
</gene>
<dbReference type="InterPro" id="IPR015500">
    <property type="entry name" value="Peptidase_S8_subtilisin-rel"/>
</dbReference>
<evidence type="ECO:0000313" key="10">
    <source>
        <dbReference type="Proteomes" id="UP001597063"/>
    </source>
</evidence>
<dbReference type="InterPro" id="IPR000209">
    <property type="entry name" value="Peptidase_S8/S53_dom"/>
</dbReference>
<proteinExistence type="inferred from homology"/>
<dbReference type="Pfam" id="PF00082">
    <property type="entry name" value="Peptidase_S8"/>
    <property type="match status" value="1"/>
</dbReference>
<dbReference type="Proteomes" id="UP001597063">
    <property type="component" value="Unassembled WGS sequence"/>
</dbReference>
<feature type="signal peptide" evidence="7">
    <location>
        <begin position="1"/>
        <end position="21"/>
    </location>
</feature>
<dbReference type="PROSITE" id="PS00138">
    <property type="entry name" value="SUBTILASE_SER"/>
    <property type="match status" value="1"/>
</dbReference>
<dbReference type="InterPro" id="IPR036852">
    <property type="entry name" value="Peptidase_S8/S53_dom_sf"/>
</dbReference>
<evidence type="ECO:0000256" key="4">
    <source>
        <dbReference type="ARBA" id="ARBA00022825"/>
    </source>
</evidence>
<keyword evidence="7" id="KW-0732">Signal</keyword>
<dbReference type="EMBL" id="JBHTGP010000003">
    <property type="protein sequence ID" value="MFD0683637.1"/>
    <property type="molecule type" value="Genomic_DNA"/>
</dbReference>
<keyword evidence="10" id="KW-1185">Reference proteome</keyword>
<organism evidence="9 10">
    <name type="scientific">Actinomadura fibrosa</name>
    <dbReference type="NCBI Taxonomy" id="111802"/>
    <lineage>
        <taxon>Bacteria</taxon>
        <taxon>Bacillati</taxon>
        <taxon>Actinomycetota</taxon>
        <taxon>Actinomycetes</taxon>
        <taxon>Streptosporangiales</taxon>
        <taxon>Thermomonosporaceae</taxon>
        <taxon>Actinomadura</taxon>
    </lineage>
</organism>
<keyword evidence="4 5" id="KW-0720">Serine protease</keyword>
<dbReference type="InterPro" id="IPR050131">
    <property type="entry name" value="Peptidase_S8_subtilisin-like"/>
</dbReference>
<evidence type="ECO:0000256" key="5">
    <source>
        <dbReference type="PROSITE-ProRule" id="PRU01240"/>
    </source>
</evidence>
<feature type="active site" description="Charge relay system" evidence="5">
    <location>
        <position position="278"/>
    </location>
</feature>
<dbReference type="PRINTS" id="PR00723">
    <property type="entry name" value="SUBTILISIN"/>
</dbReference>
<evidence type="ECO:0000256" key="7">
    <source>
        <dbReference type="SAM" id="SignalP"/>
    </source>
</evidence>
<name>A0ABW2XCB4_9ACTN</name>
<evidence type="ECO:0000256" key="2">
    <source>
        <dbReference type="ARBA" id="ARBA00022670"/>
    </source>
</evidence>
<keyword evidence="3 5" id="KW-0378">Hydrolase</keyword>
<dbReference type="PROSITE" id="PS51892">
    <property type="entry name" value="SUBTILASE"/>
    <property type="match status" value="1"/>
</dbReference>
<evidence type="ECO:0000313" key="9">
    <source>
        <dbReference type="EMBL" id="MFD0683637.1"/>
    </source>
</evidence>
<accession>A0ABW2XCB4</accession>
<dbReference type="PANTHER" id="PTHR43806">
    <property type="entry name" value="PEPTIDASE S8"/>
    <property type="match status" value="1"/>
</dbReference>
<feature type="domain" description="Peptidase S8/S53" evidence="8">
    <location>
        <begin position="237"/>
        <end position="494"/>
    </location>
</feature>
<reference evidence="10" key="1">
    <citation type="journal article" date="2019" name="Int. J. Syst. Evol. Microbiol.">
        <title>The Global Catalogue of Microorganisms (GCM) 10K type strain sequencing project: providing services to taxonomists for standard genome sequencing and annotation.</title>
        <authorList>
            <consortium name="The Broad Institute Genomics Platform"/>
            <consortium name="The Broad Institute Genome Sequencing Center for Infectious Disease"/>
            <person name="Wu L."/>
            <person name="Ma J."/>
        </authorList>
    </citation>
    <scope>NUCLEOTIDE SEQUENCE [LARGE SCALE GENOMIC DNA]</scope>
    <source>
        <strain evidence="10">JCM 9371</strain>
    </source>
</reference>
<comment type="similarity">
    <text evidence="1 5 6">Belongs to the peptidase S8 family.</text>
</comment>
<comment type="caution">
    <text evidence="9">The sequence shown here is derived from an EMBL/GenBank/DDBJ whole genome shotgun (WGS) entry which is preliminary data.</text>
</comment>
<evidence type="ECO:0000259" key="8">
    <source>
        <dbReference type="Pfam" id="PF00082"/>
    </source>
</evidence>
<evidence type="ECO:0000256" key="1">
    <source>
        <dbReference type="ARBA" id="ARBA00011073"/>
    </source>
</evidence>
<evidence type="ECO:0000256" key="6">
    <source>
        <dbReference type="RuleBase" id="RU003355"/>
    </source>
</evidence>
<keyword evidence="2 5" id="KW-0645">Protease</keyword>
<feature type="chain" id="PRO_5045497130" evidence="7">
    <location>
        <begin position="22"/>
        <end position="1130"/>
    </location>
</feature>
<feature type="active site" description="Charge relay system" evidence="5">
    <location>
        <position position="246"/>
    </location>
</feature>
<dbReference type="InterPro" id="IPR023828">
    <property type="entry name" value="Peptidase_S8_Ser-AS"/>
</dbReference>